<dbReference type="AlphaFoldDB" id="A0A8H4RQG5"/>
<evidence type="ECO:0000256" key="1">
    <source>
        <dbReference type="SAM" id="SignalP"/>
    </source>
</evidence>
<evidence type="ECO:0008006" key="4">
    <source>
        <dbReference type="Google" id="ProtNLM"/>
    </source>
</evidence>
<accession>A0A8H4RQG5</accession>
<feature type="chain" id="PRO_5034643541" description="RmlC-like cupin" evidence="1">
    <location>
        <begin position="23"/>
        <end position="330"/>
    </location>
</feature>
<proteinExistence type="predicted"/>
<sequence length="330" mass="36234">MPFFSGVASIAILATSLPIADAYNSSSSIWVDQIPTYVRPYAIRGCVVGQQIYRFLVTGPSSDSAFTLISTNAPGSTSLGVLPHIHQTHYETFFNYRGRFQLWTEKYDDEETRVLIPGDYGAVPYNTTHTFQILDPDTEMVGDLFYALASRNYSSITSSPYDPSITSDSSLAGSDSSVISILQVFDVYAQLDYSPRRDAINGTAPSNTTWHTGDNTLAAYSNTPYFVTKDYGPKYLSTIAGYQIIQPLVTPTQSAGNFTLSTITMDRLLKNVTIQDQNFPGHAAFEVLEGQLQVLLDGELYYSTVAFTKILHIGQGYANLDTTLIANSTS</sequence>
<dbReference type="PANTHER" id="PTHR43346">
    <property type="entry name" value="LIGAND BINDING DOMAIN PROTEIN, PUTATIVE (AFU_ORTHOLOGUE AFUA_6G14370)-RELATED"/>
    <property type="match status" value="1"/>
</dbReference>
<organism evidence="2 3">
    <name type="scientific">Cudoniella acicularis</name>
    <dbReference type="NCBI Taxonomy" id="354080"/>
    <lineage>
        <taxon>Eukaryota</taxon>
        <taxon>Fungi</taxon>
        <taxon>Dikarya</taxon>
        <taxon>Ascomycota</taxon>
        <taxon>Pezizomycotina</taxon>
        <taxon>Leotiomycetes</taxon>
        <taxon>Helotiales</taxon>
        <taxon>Tricladiaceae</taxon>
        <taxon>Cudoniella</taxon>
    </lineage>
</organism>
<keyword evidence="3" id="KW-1185">Reference proteome</keyword>
<dbReference type="SUPFAM" id="SSF51182">
    <property type="entry name" value="RmlC-like cupins"/>
    <property type="match status" value="1"/>
</dbReference>
<feature type="signal peptide" evidence="1">
    <location>
        <begin position="1"/>
        <end position="22"/>
    </location>
</feature>
<dbReference type="PANTHER" id="PTHR43346:SF1">
    <property type="entry name" value="QUERCETIN 2,3-DIOXYGENASE-RELATED"/>
    <property type="match status" value="1"/>
</dbReference>
<name>A0A8H4RQG5_9HELO</name>
<gene>
    <name evidence="2" type="ORF">G7Y89_g5040</name>
</gene>
<dbReference type="Proteomes" id="UP000566819">
    <property type="component" value="Unassembled WGS sequence"/>
</dbReference>
<evidence type="ECO:0000313" key="2">
    <source>
        <dbReference type="EMBL" id="KAF4633084.1"/>
    </source>
</evidence>
<dbReference type="OrthoDB" id="5370773at2759"/>
<protein>
    <recommendedName>
        <fullName evidence="4">RmlC-like cupin</fullName>
    </recommendedName>
</protein>
<dbReference type="InterPro" id="IPR014710">
    <property type="entry name" value="RmlC-like_jellyroll"/>
</dbReference>
<dbReference type="InterPro" id="IPR052538">
    <property type="entry name" value="Flavonoid_dioxygenase-like"/>
</dbReference>
<evidence type="ECO:0000313" key="3">
    <source>
        <dbReference type="Proteomes" id="UP000566819"/>
    </source>
</evidence>
<comment type="caution">
    <text evidence="2">The sequence shown here is derived from an EMBL/GenBank/DDBJ whole genome shotgun (WGS) entry which is preliminary data.</text>
</comment>
<dbReference type="Gene3D" id="2.60.120.10">
    <property type="entry name" value="Jelly Rolls"/>
    <property type="match status" value="2"/>
</dbReference>
<keyword evidence="1" id="KW-0732">Signal</keyword>
<dbReference type="EMBL" id="JAAMPI010000291">
    <property type="protein sequence ID" value="KAF4633084.1"/>
    <property type="molecule type" value="Genomic_DNA"/>
</dbReference>
<dbReference type="InterPro" id="IPR011051">
    <property type="entry name" value="RmlC_Cupin_sf"/>
</dbReference>
<reference evidence="2 3" key="1">
    <citation type="submission" date="2020-03" db="EMBL/GenBank/DDBJ databases">
        <title>Draft Genome Sequence of Cudoniella acicularis.</title>
        <authorList>
            <person name="Buettner E."/>
            <person name="Kellner H."/>
        </authorList>
    </citation>
    <scope>NUCLEOTIDE SEQUENCE [LARGE SCALE GENOMIC DNA]</scope>
    <source>
        <strain evidence="2 3">DSM 108380</strain>
    </source>
</reference>
<dbReference type="CDD" id="cd02215">
    <property type="entry name" value="cupin_QDO_N_C"/>
    <property type="match status" value="1"/>
</dbReference>